<evidence type="ECO:0000313" key="3">
    <source>
        <dbReference type="Proteomes" id="UP000282674"/>
    </source>
</evidence>
<dbReference type="OrthoDB" id="3480256at2"/>
<dbReference type="Proteomes" id="UP000282674">
    <property type="component" value="Unassembled WGS sequence"/>
</dbReference>
<keyword evidence="3" id="KW-1185">Reference proteome</keyword>
<keyword evidence="1" id="KW-0732">Signal</keyword>
<evidence type="ECO:0008006" key="4">
    <source>
        <dbReference type="Google" id="ProtNLM"/>
    </source>
</evidence>
<organism evidence="2 3">
    <name type="scientific">Actinomadura harenae</name>
    <dbReference type="NCBI Taxonomy" id="2483351"/>
    <lineage>
        <taxon>Bacteria</taxon>
        <taxon>Bacillati</taxon>
        <taxon>Actinomycetota</taxon>
        <taxon>Actinomycetes</taxon>
        <taxon>Streptosporangiales</taxon>
        <taxon>Thermomonosporaceae</taxon>
        <taxon>Actinomadura</taxon>
    </lineage>
</organism>
<sequence>MKQSVRKAMVGVIAATSVLALTTAPAHATGQGLTTTHPITLTGTATWKDNSTGETISCTKVTGTGTAQDGTPPPNPVAQITSMTFSSPANPNGWCSGPGGILVQITPSGFPWPLSVTGLTGGVTLASLSGIKASFVGSDNCHATVTGPGGAGGTVSGTYNISASVLATGGTGSTSNLTAQTVDFNCDPTLINAGDSFSMRVSLTISPPLNLL</sequence>
<reference evidence="2 3" key="1">
    <citation type="submission" date="2018-10" db="EMBL/GenBank/DDBJ databases">
        <title>Isolation from soil.</title>
        <authorList>
            <person name="Hu J."/>
        </authorList>
    </citation>
    <scope>NUCLEOTIDE SEQUENCE [LARGE SCALE GENOMIC DNA]</scope>
    <source>
        <strain evidence="2 3">NEAU-Ht49</strain>
    </source>
</reference>
<gene>
    <name evidence="2" type="ORF">EBO15_06765</name>
</gene>
<proteinExistence type="predicted"/>
<dbReference type="AlphaFoldDB" id="A0A3M2MC78"/>
<evidence type="ECO:0000256" key="1">
    <source>
        <dbReference type="SAM" id="SignalP"/>
    </source>
</evidence>
<dbReference type="RefSeq" id="WP_122193427.1">
    <property type="nucleotide sequence ID" value="NZ_JBHSKC010000020.1"/>
</dbReference>
<dbReference type="EMBL" id="RFFG01000008">
    <property type="protein sequence ID" value="RMI46620.1"/>
    <property type="molecule type" value="Genomic_DNA"/>
</dbReference>
<feature type="chain" id="PRO_5018329332" description="Secreted protein" evidence="1">
    <location>
        <begin position="29"/>
        <end position="212"/>
    </location>
</feature>
<protein>
    <recommendedName>
        <fullName evidence="4">Secreted protein</fullName>
    </recommendedName>
</protein>
<feature type="signal peptide" evidence="1">
    <location>
        <begin position="1"/>
        <end position="28"/>
    </location>
</feature>
<name>A0A3M2MC78_9ACTN</name>
<comment type="caution">
    <text evidence="2">The sequence shown here is derived from an EMBL/GenBank/DDBJ whole genome shotgun (WGS) entry which is preliminary data.</text>
</comment>
<evidence type="ECO:0000313" key="2">
    <source>
        <dbReference type="EMBL" id="RMI46620.1"/>
    </source>
</evidence>
<accession>A0A3M2MC78</accession>